<dbReference type="CDD" id="cd01670">
    <property type="entry name" value="Death"/>
    <property type="match status" value="1"/>
</dbReference>
<evidence type="ECO:0000256" key="1">
    <source>
        <dbReference type="SAM" id="MobiDB-lite"/>
    </source>
</evidence>
<feature type="compositionally biased region" description="Pro residues" evidence="1">
    <location>
        <begin position="158"/>
        <end position="175"/>
    </location>
</feature>
<accession>A0AA35R5Y4</accession>
<dbReference type="AlphaFoldDB" id="A0AA35R5Y4"/>
<name>A0AA35R5Y4_GEOBA</name>
<sequence length="323" mass="35164">MMAENSSDPVLSKKDIQTLINVLTPVASKCSALGLQLGLKDWQIKNIEKNRHDCESQLQEILVERLNQEEPLLLSDLVTALKSDSVREHRVAKKTESHYWRSQSLLSSTQQQAPNVSLPHSDTSLSSTSSQLPSQQNPLESCPTTILPYPSYQQTNYVPPPQVATSGLPPPPLPHSDPQYLNQGLPYNSYPHHSMQQCPPHNTPHHHTTHPPINVQEMSVVGGPTNPSQPPVPTAANPTVAAPPQTSAVASQTNQHLGYPQPPAAAPYIFHTPTLYPCISTTVHTSTPKPRSLLQPISISSTPTTISPTAVSCSIPTHPSYSY</sequence>
<keyword evidence="3" id="KW-1185">Reference proteome</keyword>
<feature type="region of interest" description="Disordered" evidence="1">
    <location>
        <begin position="97"/>
        <end position="176"/>
    </location>
</feature>
<evidence type="ECO:0000313" key="3">
    <source>
        <dbReference type="Proteomes" id="UP001174909"/>
    </source>
</evidence>
<proteinExistence type="predicted"/>
<dbReference type="Proteomes" id="UP001174909">
    <property type="component" value="Unassembled WGS sequence"/>
</dbReference>
<organism evidence="2 3">
    <name type="scientific">Geodia barretti</name>
    <name type="common">Barrett's horny sponge</name>
    <dbReference type="NCBI Taxonomy" id="519541"/>
    <lineage>
        <taxon>Eukaryota</taxon>
        <taxon>Metazoa</taxon>
        <taxon>Porifera</taxon>
        <taxon>Demospongiae</taxon>
        <taxon>Heteroscleromorpha</taxon>
        <taxon>Tetractinellida</taxon>
        <taxon>Astrophorina</taxon>
        <taxon>Geodiidae</taxon>
        <taxon>Geodia</taxon>
    </lineage>
</organism>
<comment type="caution">
    <text evidence="2">The sequence shown here is derived from an EMBL/GenBank/DDBJ whole genome shotgun (WGS) entry which is preliminary data.</text>
</comment>
<evidence type="ECO:0000313" key="2">
    <source>
        <dbReference type="EMBL" id="CAI8005420.1"/>
    </source>
</evidence>
<dbReference type="EMBL" id="CASHTH010000610">
    <property type="protein sequence ID" value="CAI8005420.1"/>
    <property type="molecule type" value="Genomic_DNA"/>
</dbReference>
<protein>
    <submittedName>
        <fullName evidence="2">Uncharacterized protein</fullName>
    </submittedName>
</protein>
<feature type="compositionally biased region" description="Low complexity" evidence="1">
    <location>
        <begin position="102"/>
        <end position="141"/>
    </location>
</feature>
<gene>
    <name evidence="2" type="ORF">GBAR_LOCUS4214</name>
</gene>
<reference evidence="2" key="1">
    <citation type="submission" date="2023-03" db="EMBL/GenBank/DDBJ databases">
        <authorList>
            <person name="Steffen K."/>
            <person name="Cardenas P."/>
        </authorList>
    </citation>
    <scope>NUCLEOTIDE SEQUENCE</scope>
</reference>